<dbReference type="SUPFAM" id="SSF52317">
    <property type="entry name" value="Class I glutamine amidotransferase-like"/>
    <property type="match status" value="1"/>
</dbReference>
<evidence type="ECO:0000256" key="1">
    <source>
        <dbReference type="SAM" id="Phobius"/>
    </source>
</evidence>
<reference evidence="4 5" key="1">
    <citation type="submission" date="2019-06" db="EMBL/GenBank/DDBJ databases">
        <title>A novel species of marine bacteria.</title>
        <authorList>
            <person name="Wang Y."/>
        </authorList>
    </citation>
    <scope>NUCLEOTIDE SEQUENCE [LARGE SCALE GENOMIC DNA]</scope>
    <source>
        <strain evidence="4 5">MA1-10</strain>
    </source>
</reference>
<feature type="domain" description="Aerotolerance regulator N-terminal" evidence="2">
    <location>
        <begin position="6"/>
        <end position="80"/>
    </location>
</feature>
<dbReference type="Pfam" id="PF07584">
    <property type="entry name" value="BatA"/>
    <property type="match status" value="1"/>
</dbReference>
<organism evidence="4 5">
    <name type="scientific">Aliiroseovarius halocynthiae</name>
    <dbReference type="NCBI Taxonomy" id="985055"/>
    <lineage>
        <taxon>Bacteria</taxon>
        <taxon>Pseudomonadati</taxon>
        <taxon>Pseudomonadota</taxon>
        <taxon>Alphaproteobacteria</taxon>
        <taxon>Rhodobacterales</taxon>
        <taxon>Paracoccaceae</taxon>
        <taxon>Aliiroseovarius</taxon>
    </lineage>
</organism>
<gene>
    <name evidence="4" type="ORF">FIL88_02780</name>
</gene>
<feature type="transmembrane region" description="Helical" evidence="1">
    <location>
        <begin position="60"/>
        <end position="82"/>
    </location>
</feature>
<feature type="transmembrane region" description="Helical" evidence="1">
    <location>
        <begin position="6"/>
        <end position="27"/>
    </location>
</feature>
<dbReference type="PANTHER" id="PTHR37464:SF1">
    <property type="entry name" value="BLL2463 PROTEIN"/>
    <property type="match status" value="1"/>
</dbReference>
<dbReference type="InterPro" id="IPR011933">
    <property type="entry name" value="Double_TM_dom"/>
</dbReference>
<dbReference type="Proteomes" id="UP000315816">
    <property type="component" value="Unassembled WGS sequence"/>
</dbReference>
<keyword evidence="1" id="KW-1133">Transmembrane helix</keyword>
<dbReference type="AlphaFoldDB" id="A0A545SU99"/>
<feature type="domain" description="DUF4159" evidence="3">
    <location>
        <begin position="684"/>
        <end position="899"/>
    </location>
</feature>
<dbReference type="InterPro" id="IPR029062">
    <property type="entry name" value="Class_I_gatase-like"/>
</dbReference>
<dbReference type="InterPro" id="IPR025297">
    <property type="entry name" value="DUF4159"/>
</dbReference>
<evidence type="ECO:0000259" key="3">
    <source>
        <dbReference type="Pfam" id="PF13709"/>
    </source>
</evidence>
<dbReference type="NCBIfam" id="TIGR02226">
    <property type="entry name" value="two_anch"/>
    <property type="match status" value="1"/>
</dbReference>
<dbReference type="Gene3D" id="3.40.50.880">
    <property type="match status" value="1"/>
</dbReference>
<proteinExistence type="predicted"/>
<accession>A0A545SU99</accession>
<evidence type="ECO:0000313" key="4">
    <source>
        <dbReference type="EMBL" id="TQV68528.1"/>
    </source>
</evidence>
<dbReference type="CDD" id="cd03143">
    <property type="entry name" value="A4_beta-galactosidase_middle_domain"/>
    <property type="match status" value="1"/>
</dbReference>
<comment type="caution">
    <text evidence="4">The sequence shown here is derived from an EMBL/GenBank/DDBJ whole genome shotgun (WGS) entry which is preliminary data.</text>
</comment>
<dbReference type="EMBL" id="VICH01000004">
    <property type="protein sequence ID" value="TQV68528.1"/>
    <property type="molecule type" value="Genomic_DNA"/>
</dbReference>
<dbReference type="OrthoDB" id="9773014at2"/>
<dbReference type="PANTHER" id="PTHR37464">
    <property type="entry name" value="BLL2463 PROTEIN"/>
    <property type="match status" value="1"/>
</dbReference>
<protein>
    <submittedName>
        <fullName evidence="4">DUF4159 domain-containing protein</fullName>
    </submittedName>
</protein>
<sequence length="919" mass="98291">MNILGIGFTAPLLLFGLLVLPIIWWLLRAVPPAPRKQVFPAVTLLLGLEDKVVQADRTPWWLLLLRLLAMATIIIGFAGPVLNPDTSGPRDGRLLVFVDDFWPAASDWPQRVQAIGNALDEAGVNARPTAIVLASSAVRADAAPNVDWQPADVWESALPGLAPVAWDGAYDWDWVTAVGDADVLWLSDGVARAGREDLIAKFEQLGQLDVREPSAPRLGILPAVLDGGDLVVSVLSTGPGPVSDVTLEALGPDPEGIDRALLSASVAFDAGARRADLRLTVPSELRNRIDRIQIANHRASGAVTLADDSLRRRKVGLLNTAGEREGLELLSPLHYLREALVTTSEVIELPALTELIKAGPDVVILPDVANFAEADRKALVDWVDGGGLLLRFAGPRLAASDLTQREADELLPVRLRAGGRVVGGAMSWGDPRVLAPFQESSPFFGLPLPDDVQIEAQILAQPGPDLAERTIATLSDGTPIVTRNTLGAGQIVLFHISANAEWSTLPLSGLFVQMLERLAIASKGQTRDSVALDGTTWVATHKLDGFGILSPEDAAPGVPGPKLVDPVGPDLAPGLYADGDRVQAVNVLRADSVLDRAVWPARVEPRWDVQSQRQELGPWLLALALLLGALDVVLTLWLAGRLFPGVQRGAASALVGLALVIAPQASDAQTETPPSVLDAANIVTLAHVLTGDTQVDQVARAGLLGLTDQLYLRSSVEPAPPVGVDIEIDDLSVYPMLYWPLTDTAPIPSPDAILRLKRYLAAGGLILFDTRDAGVGGGTAASRRLRSVALPLNLPLLDQVPYDHVLTRSFYLLQEFPGRYRGPVWAEAALADAEQVEGMPFRNLNDGVTPVIVGGNDWASAWAIRADGRPMFPVGRGQAGERQREMAVRFGVNLVMHVLTGNYKSDQVHVPALLERLGE</sequence>
<dbReference type="Gene3D" id="3.40.50.12140">
    <property type="entry name" value="Domain of unknown function DUF4159"/>
    <property type="match status" value="1"/>
</dbReference>
<dbReference type="RefSeq" id="WP_142852280.1">
    <property type="nucleotide sequence ID" value="NZ_FXWW01000001.1"/>
</dbReference>
<dbReference type="InterPro" id="IPR024163">
    <property type="entry name" value="Aerotolerance_reg_N"/>
</dbReference>
<name>A0A545SU99_9RHOB</name>
<dbReference type="Pfam" id="PF13709">
    <property type="entry name" value="DUF4159"/>
    <property type="match status" value="1"/>
</dbReference>
<evidence type="ECO:0000259" key="2">
    <source>
        <dbReference type="Pfam" id="PF07584"/>
    </source>
</evidence>
<keyword evidence="5" id="KW-1185">Reference proteome</keyword>
<keyword evidence="1" id="KW-0812">Transmembrane</keyword>
<keyword evidence="1" id="KW-0472">Membrane</keyword>
<evidence type="ECO:0000313" key="5">
    <source>
        <dbReference type="Proteomes" id="UP000315816"/>
    </source>
</evidence>